<protein>
    <submittedName>
        <fullName evidence="1">Uncharacterized protein</fullName>
    </submittedName>
</protein>
<evidence type="ECO:0000313" key="2">
    <source>
        <dbReference type="Proteomes" id="UP000018420"/>
    </source>
</evidence>
<comment type="caution">
    <text evidence="1">The sequence shown here is derived from an EMBL/GenBank/DDBJ whole genome shotgun (WGS) entry which is preliminary data.</text>
</comment>
<gene>
    <name evidence="1" type="ORF">L292_0046</name>
</gene>
<dbReference type="Proteomes" id="UP000018420">
    <property type="component" value="Unassembled WGS sequence"/>
</dbReference>
<dbReference type="PATRIC" id="fig|1330047.3.peg.119"/>
<name>S7Y8F8_ACIJU</name>
<evidence type="ECO:0000313" key="1">
    <source>
        <dbReference type="EMBL" id="EPR87459.1"/>
    </source>
</evidence>
<reference evidence="1 2" key="1">
    <citation type="submission" date="2013-05" db="EMBL/GenBank/DDBJ databases">
        <title>Genome assembly of Acinetobacter junii MTCC 11364.</title>
        <authorList>
            <person name="Khatri I."/>
            <person name="Singh N.K."/>
            <person name="Subramanian S."/>
            <person name="Mayilraj S."/>
        </authorList>
    </citation>
    <scope>NUCLEOTIDE SEQUENCE [LARGE SCALE GENOMIC DNA]</scope>
    <source>
        <strain evidence="1 2">MTCC 11364</strain>
    </source>
</reference>
<sequence length="39" mass="4307">MKLLLQVAAATGALLNLPRVLSKEVQNCILIFDRVPMNL</sequence>
<accession>S7Y8F8</accession>
<proteinExistence type="predicted"/>
<dbReference type="AlphaFoldDB" id="S7Y8F8"/>
<organism evidence="1 2">
    <name type="scientific">Acinetobacter junii CIP 107470 = MTCC 11364</name>
    <dbReference type="NCBI Taxonomy" id="1217666"/>
    <lineage>
        <taxon>Bacteria</taxon>
        <taxon>Pseudomonadati</taxon>
        <taxon>Pseudomonadota</taxon>
        <taxon>Gammaproteobacteria</taxon>
        <taxon>Moraxellales</taxon>
        <taxon>Moraxellaceae</taxon>
        <taxon>Acinetobacter</taxon>
    </lineage>
</organism>
<dbReference type="EMBL" id="ASYZ01000010">
    <property type="protein sequence ID" value="EPR87459.1"/>
    <property type="molecule type" value="Genomic_DNA"/>
</dbReference>